<dbReference type="Gene3D" id="1.25.40.20">
    <property type="entry name" value="Ankyrin repeat-containing domain"/>
    <property type="match status" value="1"/>
</dbReference>
<name>A0AA41RXY7_PAPNU</name>
<dbReference type="GO" id="GO:0016020">
    <property type="term" value="C:membrane"/>
    <property type="evidence" value="ECO:0007669"/>
    <property type="project" value="TreeGrafter"/>
</dbReference>
<feature type="non-terminal residue" evidence="2">
    <location>
        <position position="1"/>
    </location>
</feature>
<protein>
    <recommendedName>
        <fullName evidence="4">DUF4219 domain-containing protein</fullName>
    </recommendedName>
</protein>
<keyword evidence="1" id="KW-0040">ANK repeat</keyword>
<organism evidence="2 3">
    <name type="scientific">Papaver nudicaule</name>
    <name type="common">Iceland poppy</name>
    <dbReference type="NCBI Taxonomy" id="74823"/>
    <lineage>
        <taxon>Eukaryota</taxon>
        <taxon>Viridiplantae</taxon>
        <taxon>Streptophyta</taxon>
        <taxon>Embryophyta</taxon>
        <taxon>Tracheophyta</taxon>
        <taxon>Spermatophyta</taxon>
        <taxon>Magnoliopsida</taxon>
        <taxon>Ranunculales</taxon>
        <taxon>Papaveraceae</taxon>
        <taxon>Papaveroideae</taxon>
        <taxon>Papaver</taxon>
    </lineage>
</organism>
<dbReference type="PANTHER" id="PTHR24177">
    <property type="entry name" value="CASKIN"/>
    <property type="match status" value="1"/>
</dbReference>
<evidence type="ECO:0008006" key="4">
    <source>
        <dbReference type="Google" id="ProtNLM"/>
    </source>
</evidence>
<dbReference type="InterPro" id="IPR036770">
    <property type="entry name" value="Ankyrin_rpt-contain_sf"/>
</dbReference>
<dbReference type="InterPro" id="IPR002110">
    <property type="entry name" value="Ankyrin_rpt"/>
</dbReference>
<reference evidence="2" key="1">
    <citation type="submission" date="2022-03" db="EMBL/GenBank/DDBJ databases">
        <title>A functionally conserved STORR gene fusion in Papaver species that diverged 16.8 million years ago.</title>
        <authorList>
            <person name="Catania T."/>
        </authorList>
    </citation>
    <scope>NUCLEOTIDE SEQUENCE</scope>
    <source>
        <strain evidence="2">S-191538</strain>
    </source>
</reference>
<evidence type="ECO:0000313" key="3">
    <source>
        <dbReference type="Proteomes" id="UP001177140"/>
    </source>
</evidence>
<dbReference type="SUPFAM" id="SSF48403">
    <property type="entry name" value="Ankyrin repeat"/>
    <property type="match status" value="1"/>
</dbReference>
<keyword evidence="3" id="KW-1185">Reference proteome</keyword>
<sequence length="597" mass="67028">MAETDLSEVVIADEPLTSSNYESWKVYMQNYLSNLNLWGIVNGTESEPAAPFEDEEYSTWVLKCELAFSTIKASCGPEMFRHLKGIKSAKEAWDKLAMMQSTEVNRASSTEENDVVVEIQHDDNEPAVPETQVITHLRSLKPDAFSKPKSRFVEPMEPASLYNDDRPDAVTEIEESFADAMKKYQEIWGDVSFCWSDDEPAYIKFRPLYKALLEGDWETAKEIIDDYPEALSAKITSRGETVLHAAVVSGKLSTVKELLELLPPEALEAKTSSGETAISFSAFDGTTEIAKLMVEKNDRVLQITTIFGLIPLVMSIHNNKKDMFRYLYSVTPKEELDPDKSKNGASFLNGAIKAEMFDVALEVLELYPKLAISKDMFGSAPIGVLSQNGCMFPSGSRFGFWQRCIYSCIPIDGRQRSPKSSISKQSIIDVKSSGSRFGSWLQYLYSSCLCVVPGVKDLQKKKRKHVQVLRLLKVICSAIGHLTNEELKDEKVYDTMLATAANGNIEVFQELFDANPSLLYTSFSGSRKTLYHLAVLARQESIFNFISSMGQRDLRATHKDKSENNLLHYAGRLPPSSQLDKISGAALQMQREIQWFQ</sequence>
<gene>
    <name evidence="2" type="ORF">MKW94_017500</name>
</gene>
<dbReference type="EMBL" id="JAJJMA010060013">
    <property type="protein sequence ID" value="MCL7026686.1"/>
    <property type="molecule type" value="Genomic_DNA"/>
</dbReference>
<comment type="caution">
    <text evidence="2">The sequence shown here is derived from an EMBL/GenBank/DDBJ whole genome shotgun (WGS) entry which is preliminary data.</text>
</comment>
<dbReference type="Proteomes" id="UP001177140">
    <property type="component" value="Unassembled WGS sequence"/>
</dbReference>
<proteinExistence type="predicted"/>
<evidence type="ECO:0000313" key="2">
    <source>
        <dbReference type="EMBL" id="MCL7026686.1"/>
    </source>
</evidence>
<dbReference type="Pfam" id="PF12796">
    <property type="entry name" value="Ank_2"/>
    <property type="match status" value="1"/>
</dbReference>
<dbReference type="SMART" id="SM00248">
    <property type="entry name" value="ANK"/>
    <property type="match status" value="5"/>
</dbReference>
<dbReference type="Pfam" id="PF14223">
    <property type="entry name" value="Retrotran_gag_2"/>
    <property type="match status" value="1"/>
</dbReference>
<dbReference type="PROSITE" id="PS50297">
    <property type="entry name" value="ANK_REP_REGION"/>
    <property type="match status" value="1"/>
</dbReference>
<evidence type="ECO:0000256" key="1">
    <source>
        <dbReference type="PROSITE-ProRule" id="PRU00023"/>
    </source>
</evidence>
<feature type="repeat" description="ANK" evidence="1">
    <location>
        <begin position="238"/>
        <end position="260"/>
    </location>
</feature>
<dbReference type="PROSITE" id="PS50088">
    <property type="entry name" value="ANK_REPEAT"/>
    <property type="match status" value="1"/>
</dbReference>
<accession>A0AA41RXY7</accession>
<dbReference type="PANTHER" id="PTHR24177:SF365">
    <property type="entry name" value="ANKYRIN REPEAT-CONTAINING PROTEIN NPR4-LIKE ISOFORM X1"/>
    <property type="match status" value="1"/>
</dbReference>
<dbReference type="AlphaFoldDB" id="A0AA41RXY7"/>